<dbReference type="Gene3D" id="2.40.50.180">
    <property type="entry name" value="CheA-289, Domain 4"/>
    <property type="match status" value="1"/>
</dbReference>
<organism evidence="2 3">
    <name type="scientific">Halapricum desulfuricans</name>
    <dbReference type="NCBI Taxonomy" id="2841257"/>
    <lineage>
        <taxon>Archaea</taxon>
        <taxon>Methanobacteriati</taxon>
        <taxon>Methanobacteriota</taxon>
        <taxon>Stenosarchaea group</taxon>
        <taxon>Halobacteria</taxon>
        <taxon>Halobacteriales</taxon>
        <taxon>Haloarculaceae</taxon>
        <taxon>Halapricum</taxon>
    </lineage>
</organism>
<evidence type="ECO:0000313" key="3">
    <source>
        <dbReference type="Proteomes" id="UP000663525"/>
    </source>
</evidence>
<dbReference type="PROSITE" id="PS50851">
    <property type="entry name" value="CHEW"/>
    <property type="match status" value="1"/>
</dbReference>
<name>A0A897N0T7_9EURY</name>
<reference evidence="2" key="1">
    <citation type="submission" date="2020-11" db="EMBL/GenBank/DDBJ databases">
        <title>Carbohydrate-dependent, anaerobic sulfur respiration: A novel catabolism in halophilic archaea.</title>
        <authorList>
            <person name="Sorokin D.Y."/>
            <person name="Messina E."/>
            <person name="Smedile F."/>
            <person name="La Cono V."/>
            <person name="Hallsworth J.E."/>
            <person name="Yakimov M.M."/>
        </authorList>
    </citation>
    <scope>NUCLEOTIDE SEQUENCE</scope>
    <source>
        <strain evidence="2">HSR12-1</strain>
    </source>
</reference>
<dbReference type="PANTHER" id="PTHR22617">
    <property type="entry name" value="CHEMOTAXIS SENSOR HISTIDINE KINASE-RELATED"/>
    <property type="match status" value="1"/>
</dbReference>
<dbReference type="GO" id="GO:0005829">
    <property type="term" value="C:cytosol"/>
    <property type="evidence" value="ECO:0007669"/>
    <property type="project" value="TreeGrafter"/>
</dbReference>
<dbReference type="GO" id="GO:0007165">
    <property type="term" value="P:signal transduction"/>
    <property type="evidence" value="ECO:0007669"/>
    <property type="project" value="InterPro"/>
</dbReference>
<dbReference type="InterPro" id="IPR002545">
    <property type="entry name" value="CheW-lke_dom"/>
</dbReference>
<dbReference type="InterPro" id="IPR036061">
    <property type="entry name" value="CheW-like_dom_sf"/>
</dbReference>
<proteinExistence type="predicted"/>
<gene>
    <name evidence="2" type="primary">cheW</name>
    <name evidence="2" type="ORF">HSR121_1516</name>
</gene>
<dbReference type="PANTHER" id="PTHR22617:SF23">
    <property type="entry name" value="CHEMOTAXIS PROTEIN CHEW"/>
    <property type="match status" value="1"/>
</dbReference>
<dbReference type="Proteomes" id="UP000663525">
    <property type="component" value="Chromosome"/>
</dbReference>
<dbReference type="Pfam" id="PF01584">
    <property type="entry name" value="CheW"/>
    <property type="match status" value="1"/>
</dbReference>
<dbReference type="SMART" id="SM00260">
    <property type="entry name" value="CheW"/>
    <property type="match status" value="1"/>
</dbReference>
<dbReference type="AlphaFoldDB" id="A0A897N0T7"/>
<protein>
    <submittedName>
        <fullName evidence="2">Chemotaxis signal transduction protein</fullName>
    </submittedName>
</protein>
<dbReference type="InterPro" id="IPR039315">
    <property type="entry name" value="CheW"/>
</dbReference>
<dbReference type="EMBL" id="CP064787">
    <property type="protein sequence ID" value="QSG05858.1"/>
    <property type="molecule type" value="Genomic_DNA"/>
</dbReference>
<dbReference type="Gene3D" id="2.30.30.40">
    <property type="entry name" value="SH3 Domains"/>
    <property type="match status" value="1"/>
</dbReference>
<dbReference type="GO" id="GO:0006935">
    <property type="term" value="P:chemotaxis"/>
    <property type="evidence" value="ECO:0007669"/>
    <property type="project" value="InterPro"/>
</dbReference>
<feature type="domain" description="CheW-like" evidence="1">
    <location>
        <begin position="17"/>
        <end position="149"/>
    </location>
</feature>
<accession>A0A897N0T7</accession>
<evidence type="ECO:0000259" key="1">
    <source>
        <dbReference type="PROSITE" id="PS50851"/>
    </source>
</evidence>
<sequence>MNVSLQARESDDSTAEERQVLEFGLNGQRYCVEIETIAEIVDEESLTAVPDSDPHVVGVMNLRDETTTIVDPKIVFDLEHDGDERRIVIFDDGTDEQFGWLVDTVHRVSTFRRSDVERQDDSRTVRGLVNRDGGFLIWVDPAVINRGSA</sequence>
<evidence type="ECO:0000313" key="2">
    <source>
        <dbReference type="EMBL" id="QSG05858.1"/>
    </source>
</evidence>
<dbReference type="SUPFAM" id="SSF50341">
    <property type="entry name" value="CheW-like"/>
    <property type="match status" value="1"/>
</dbReference>